<sequence>MESRVNNNGANKQQEPPEEFVVPHMQTNCLTNSLAYKEVLKNPRLFYKWDELPEEYKCVVIKHCEKKVLKLDEIERRQADESKCRKLNPDELHALISGIDRSMDLPPPCKFFHAGMCFKGEHCEFTHPTQRCKSFDSGFCQYGTKCHFRHDLDRFATSNDPETVIPTICPFFLAGQCKYGDYCTRSHQVDDAFFSRMTLEDYKAQREFLRPPISRPTPSSQSFIKQSSAIVAPNPARPPVQKPTTRLEQGFLRDLTQDDLHKMRNLEVDRFLKLYPSSHLKQTSDPSDKDKVFSLLFSSKDPDWSFEVKQILLSIILPEEYPVSPPIVSAPRTSDIPDSVTNSLNEAISKFIMARHESYHSTGKVGLYLRSFFFWLDKTLKEIFTDAYAKICEEQPTISSNLRIPESFHEAKLSVGPSFVNNQVELKSSVKSEGLEEAKSNEVENREYKEEEVEEVKDHDIEVANVQLQELTFEGLEMRGHAGTGLFTRLPVLCICCICKLQFDWTFRLPPYNPEVNNEVGDGEGAEKKPQTPRSLTSLPPSTTTCQRCRHALGLTFTAEYVHSFGSRIGTFQMANCMLVEVYVKTADVMLSCNQCNGGEFKITGLQPDKVSAKRCQKCHVVCGLFFTALSISRPKLASADICRRFASMVLNKSTKDGAKLKRNRAPQAHKPILIQKGTPLPDNGTCKHYGKSYRWLKFPCCQRAFPCDTCHDIAVAGTHETLRANRTICGFCSTEQPCQSGSGGVVCVSCGKNMIASSSSNHWEGGHGCRDPVKMSRKDNRKHRLK</sequence>
<evidence type="ECO:0000256" key="3">
    <source>
        <dbReference type="ARBA" id="ARBA00022723"/>
    </source>
</evidence>
<dbReference type="SUPFAM" id="SSF90229">
    <property type="entry name" value="CCCH zinc finger"/>
    <property type="match status" value="1"/>
</dbReference>
<evidence type="ECO:0000256" key="8">
    <source>
        <dbReference type="SAM" id="MobiDB-lite"/>
    </source>
</evidence>
<name>A0A158QEG3_HYMDI</name>
<evidence type="ECO:0000256" key="6">
    <source>
        <dbReference type="PROSITE-ProRule" id="PRU00601"/>
    </source>
</evidence>
<dbReference type="STRING" id="6216.A0A158QEG3"/>
<feature type="domain" description="C3H1-type" evidence="9">
    <location>
        <begin position="126"/>
        <end position="153"/>
    </location>
</feature>
<dbReference type="SMART" id="SM00356">
    <property type="entry name" value="ZnF_C3H1"/>
    <property type="match status" value="3"/>
</dbReference>
<feature type="compositionally biased region" description="Basic and acidic residues" evidence="8">
    <location>
        <begin position="765"/>
        <end position="779"/>
    </location>
</feature>
<accession>A0A158QEG3</accession>
<evidence type="ECO:0000256" key="1">
    <source>
        <dbReference type="ARBA" id="ARBA00000900"/>
    </source>
</evidence>
<reference evidence="13" key="1">
    <citation type="submission" date="2016-04" db="UniProtKB">
        <authorList>
            <consortium name="WormBaseParasite"/>
        </authorList>
    </citation>
    <scope>IDENTIFICATION</scope>
</reference>
<feature type="domain" description="C3H1-type" evidence="9">
    <location>
        <begin position="168"/>
        <end position="190"/>
    </location>
</feature>
<comment type="catalytic activity">
    <reaction evidence="1">
        <text>S-ubiquitinyl-[E2 ubiquitin-conjugating enzyme]-L-cysteine + [acceptor protein]-L-lysine = [E2 ubiquitin-conjugating enzyme]-L-cysteine + N(6)-ubiquitinyl-[acceptor protein]-L-lysine.</text>
        <dbReference type="EC" id="2.3.2.27"/>
    </reaction>
</comment>
<keyword evidence="4 6" id="KW-0863">Zinc-finger</keyword>
<evidence type="ECO:0000256" key="2">
    <source>
        <dbReference type="ARBA" id="ARBA00012483"/>
    </source>
</evidence>
<evidence type="ECO:0000313" key="13">
    <source>
        <dbReference type="WBParaSite" id="HDID_0000737801-mRNA-1"/>
    </source>
</evidence>
<dbReference type="Pfam" id="PF00642">
    <property type="entry name" value="zf-CCCH"/>
    <property type="match status" value="1"/>
</dbReference>
<dbReference type="Proteomes" id="UP000274504">
    <property type="component" value="Unassembled WGS sequence"/>
</dbReference>
<dbReference type="PANTHER" id="PTHR11224:SF10">
    <property type="entry name" value="IP09428P-RELATED"/>
    <property type="match status" value="1"/>
</dbReference>
<feature type="domain" description="C3H1-type" evidence="9">
    <location>
        <begin position="103"/>
        <end position="125"/>
    </location>
</feature>
<dbReference type="InterPro" id="IPR045072">
    <property type="entry name" value="MKRN-like"/>
</dbReference>
<feature type="domain" description="CHY-type" evidence="10">
    <location>
        <begin position="680"/>
        <end position="753"/>
    </location>
</feature>
<dbReference type="EC" id="2.3.2.27" evidence="2"/>
<feature type="zinc finger region" description="C3H1-type" evidence="7">
    <location>
        <begin position="168"/>
        <end position="190"/>
    </location>
</feature>
<dbReference type="Pfam" id="PF05495">
    <property type="entry name" value="zf-CHY"/>
    <property type="match status" value="1"/>
</dbReference>
<organism evidence="13">
    <name type="scientific">Hymenolepis diminuta</name>
    <name type="common">Rat tapeworm</name>
    <dbReference type="NCBI Taxonomy" id="6216"/>
    <lineage>
        <taxon>Eukaryota</taxon>
        <taxon>Metazoa</taxon>
        <taxon>Spiralia</taxon>
        <taxon>Lophotrochozoa</taxon>
        <taxon>Platyhelminthes</taxon>
        <taxon>Cestoda</taxon>
        <taxon>Eucestoda</taxon>
        <taxon>Cyclophyllidea</taxon>
        <taxon>Hymenolepididae</taxon>
        <taxon>Hymenolepis</taxon>
    </lineage>
</organism>
<evidence type="ECO:0000256" key="7">
    <source>
        <dbReference type="PROSITE-ProRule" id="PRU00723"/>
    </source>
</evidence>
<dbReference type="InterPro" id="IPR008913">
    <property type="entry name" value="Znf_CHY"/>
</dbReference>
<dbReference type="AlphaFoldDB" id="A0A158QEG3"/>
<evidence type="ECO:0000313" key="11">
    <source>
        <dbReference type="EMBL" id="VDL59694.1"/>
    </source>
</evidence>
<dbReference type="SUPFAM" id="SSF161219">
    <property type="entry name" value="CHY zinc finger-like"/>
    <property type="match status" value="1"/>
</dbReference>
<gene>
    <name evidence="11" type="ORF">HDID_LOCUS7376</name>
</gene>
<proteinExistence type="predicted"/>
<dbReference type="GO" id="GO:0008270">
    <property type="term" value="F:zinc ion binding"/>
    <property type="evidence" value="ECO:0007669"/>
    <property type="project" value="UniProtKB-KW"/>
</dbReference>
<keyword evidence="5 7" id="KW-0862">Zinc</keyword>
<dbReference type="InterPro" id="IPR000571">
    <property type="entry name" value="Znf_CCCH"/>
</dbReference>
<feature type="region of interest" description="Disordered" evidence="8">
    <location>
        <begin position="762"/>
        <end position="787"/>
    </location>
</feature>
<dbReference type="InterPro" id="IPR036855">
    <property type="entry name" value="Znf_CCCH_sf"/>
</dbReference>
<feature type="region of interest" description="Disordered" evidence="8">
    <location>
        <begin position="518"/>
        <end position="543"/>
    </location>
</feature>
<dbReference type="PANTHER" id="PTHR11224">
    <property type="entry name" value="MAKORIN-RELATED"/>
    <property type="match status" value="1"/>
</dbReference>
<dbReference type="Gene3D" id="3.30.1370.210">
    <property type="match status" value="1"/>
</dbReference>
<feature type="zinc finger region" description="C3H1-type" evidence="7">
    <location>
        <begin position="103"/>
        <end position="125"/>
    </location>
</feature>
<dbReference type="EMBL" id="UYSG01010929">
    <property type="protein sequence ID" value="VDL59694.1"/>
    <property type="molecule type" value="Genomic_DNA"/>
</dbReference>
<evidence type="ECO:0000256" key="5">
    <source>
        <dbReference type="ARBA" id="ARBA00022833"/>
    </source>
</evidence>
<dbReference type="InterPro" id="IPR037274">
    <property type="entry name" value="Znf_CHY_sf"/>
</dbReference>
<feature type="compositionally biased region" description="Low complexity" evidence="8">
    <location>
        <begin position="532"/>
        <end position="543"/>
    </location>
</feature>
<evidence type="ECO:0000256" key="4">
    <source>
        <dbReference type="ARBA" id="ARBA00022771"/>
    </source>
</evidence>
<dbReference type="PROSITE" id="PS51266">
    <property type="entry name" value="ZF_CHY"/>
    <property type="match status" value="1"/>
</dbReference>
<dbReference type="OrthoDB" id="411372at2759"/>
<keyword evidence="3 7" id="KW-0479">Metal-binding</keyword>
<dbReference type="WBParaSite" id="HDID_0000737801-mRNA-1">
    <property type="protein sequence ID" value="HDID_0000737801-mRNA-1"/>
    <property type="gene ID" value="HDID_0000737801"/>
</dbReference>
<dbReference type="GO" id="GO:0000209">
    <property type="term" value="P:protein polyubiquitination"/>
    <property type="evidence" value="ECO:0007669"/>
    <property type="project" value="InterPro"/>
</dbReference>
<protein>
    <recommendedName>
        <fullName evidence="2">RING-type E3 ubiquitin transferase</fullName>
        <ecNumber evidence="2">2.3.2.27</ecNumber>
    </recommendedName>
</protein>
<evidence type="ECO:0000259" key="9">
    <source>
        <dbReference type="PROSITE" id="PS50103"/>
    </source>
</evidence>
<dbReference type="PROSITE" id="PS50103">
    <property type="entry name" value="ZF_C3H1"/>
    <property type="match status" value="3"/>
</dbReference>
<evidence type="ECO:0000259" key="10">
    <source>
        <dbReference type="PROSITE" id="PS51266"/>
    </source>
</evidence>
<dbReference type="GO" id="GO:0061630">
    <property type="term" value="F:ubiquitin protein ligase activity"/>
    <property type="evidence" value="ECO:0007669"/>
    <property type="project" value="UniProtKB-EC"/>
</dbReference>
<reference evidence="11 12" key="2">
    <citation type="submission" date="2018-11" db="EMBL/GenBank/DDBJ databases">
        <authorList>
            <consortium name="Pathogen Informatics"/>
        </authorList>
    </citation>
    <scope>NUCLEOTIDE SEQUENCE [LARGE SCALE GENOMIC DNA]</scope>
</reference>
<feature type="zinc finger region" description="C3H1-type" evidence="7">
    <location>
        <begin position="126"/>
        <end position="153"/>
    </location>
</feature>
<evidence type="ECO:0000313" key="12">
    <source>
        <dbReference type="Proteomes" id="UP000274504"/>
    </source>
</evidence>